<evidence type="ECO:0000313" key="14">
    <source>
        <dbReference type="Proteomes" id="UP000268048"/>
    </source>
</evidence>
<dbReference type="Pfam" id="PF00015">
    <property type="entry name" value="MCPsignal"/>
    <property type="match status" value="1"/>
</dbReference>
<sequence length="438" mass="48117">MFNKSLKQELLALREELSILQQVKDSLDNEMLVLILDPDGRILSTNDNFNQQMLYKGSDLIGRHIEDIVPGHVKADEFHLRFKATLSRGEHFAGAVRLLRGNGQEAWLRSISQPVRDSQGRIKQFSIYSSDLTRTIEASREHENLIGALVRSTAVIEFDLNGNVLTANERFLNGMGYTLAQIQGKHHRTFCEPETYNSAEYQAFWKRLNAGEFVAGRFKRIDSYGRVVWLEATYNPVVDANGKLYKVVKFATVITDQVNQEQAVAEAANIAYSTSLQTDNSAQRGTTVVTEAVDVLRDLARHMQQAGEGIEALNEQSLVIGSIVKTISGIAEQTNLLALNAAIEAARAGEQGRGFAVVADEVRQLASRTSKATDEIVGVVRQNQDMVREAVALMADGKTQAEQGLALAAEAGTVIVEIQDGAQKVVNAVGQFASQLSN</sequence>
<evidence type="ECO:0000256" key="2">
    <source>
        <dbReference type="ARBA" id="ARBA00022475"/>
    </source>
</evidence>
<protein>
    <submittedName>
        <fullName evidence="13">Methyl-accepting chemotaxis sensor/transducer protein</fullName>
    </submittedName>
</protein>
<comment type="subcellular location">
    <subcellularLocation>
        <location evidence="1">Cell membrane</location>
    </subcellularLocation>
</comment>
<dbReference type="GO" id="GO:0016301">
    <property type="term" value="F:kinase activity"/>
    <property type="evidence" value="ECO:0007669"/>
    <property type="project" value="UniProtKB-KW"/>
</dbReference>
<gene>
    <name evidence="13" type="ORF">C4K04_5484</name>
</gene>
<feature type="domain" description="PAC" evidence="12">
    <location>
        <begin position="92"/>
        <end position="144"/>
    </location>
</feature>
<dbReference type="PANTHER" id="PTHR32089">
    <property type="entry name" value="METHYL-ACCEPTING CHEMOTAXIS PROTEIN MCPB"/>
    <property type="match status" value="1"/>
</dbReference>
<dbReference type="GO" id="GO:0007165">
    <property type="term" value="P:signal transduction"/>
    <property type="evidence" value="ECO:0007669"/>
    <property type="project" value="UniProtKB-KW"/>
</dbReference>
<dbReference type="InterPro" id="IPR000014">
    <property type="entry name" value="PAS"/>
</dbReference>
<dbReference type="SUPFAM" id="SSF55785">
    <property type="entry name" value="PYP-like sensor domain (PAS domain)"/>
    <property type="match status" value="2"/>
</dbReference>
<proteinExistence type="predicted"/>
<keyword evidence="3" id="KW-0488">Methylation</keyword>
<evidence type="ECO:0000256" key="7">
    <source>
        <dbReference type="ARBA" id="ARBA00023136"/>
    </source>
</evidence>
<dbReference type="InterPro" id="IPR001610">
    <property type="entry name" value="PAC"/>
</dbReference>
<evidence type="ECO:0000256" key="1">
    <source>
        <dbReference type="ARBA" id="ARBA00004236"/>
    </source>
</evidence>
<dbReference type="GO" id="GO:0005886">
    <property type="term" value="C:plasma membrane"/>
    <property type="evidence" value="ECO:0007669"/>
    <property type="project" value="UniProtKB-SubCell"/>
</dbReference>
<evidence type="ECO:0000259" key="11">
    <source>
        <dbReference type="PROSITE" id="PS50111"/>
    </source>
</evidence>
<evidence type="ECO:0000256" key="5">
    <source>
        <dbReference type="ARBA" id="ARBA00022777"/>
    </source>
</evidence>
<dbReference type="GO" id="GO:0006935">
    <property type="term" value="P:chemotaxis"/>
    <property type="evidence" value="ECO:0007669"/>
    <property type="project" value="UniProtKB-ARBA"/>
</dbReference>
<accession>A0A3G7TW53</accession>
<keyword evidence="5" id="KW-0808">Transferase</keyword>
<organism evidence="13 14">
    <name type="scientific">Pseudomonas chlororaphis</name>
    <dbReference type="NCBI Taxonomy" id="587753"/>
    <lineage>
        <taxon>Bacteria</taxon>
        <taxon>Pseudomonadati</taxon>
        <taxon>Pseudomonadota</taxon>
        <taxon>Gammaproteobacteria</taxon>
        <taxon>Pseudomonadales</taxon>
        <taxon>Pseudomonadaceae</taxon>
        <taxon>Pseudomonas</taxon>
    </lineage>
</organism>
<evidence type="ECO:0000256" key="4">
    <source>
        <dbReference type="ARBA" id="ARBA00022692"/>
    </source>
</evidence>
<dbReference type="SMART" id="SM00086">
    <property type="entry name" value="PAC"/>
    <property type="match status" value="2"/>
</dbReference>
<reference evidence="13 14" key="1">
    <citation type="submission" date="2018-03" db="EMBL/GenBank/DDBJ databases">
        <title>Diversity of phytobeneficial traits revealed by whole-genome analysis of worldwide-isolated phenazine-producing Pseudomonas spp.</title>
        <authorList>
            <person name="Biessy A."/>
            <person name="Novinscak A."/>
            <person name="Blom J."/>
            <person name="Leger G."/>
            <person name="Thomashow L.S."/>
            <person name="Cazorla F.M."/>
            <person name="Josic D."/>
            <person name="Filion M."/>
        </authorList>
    </citation>
    <scope>NUCLEOTIDE SEQUENCE [LARGE SCALE GENOMIC DNA]</scope>
    <source>
        <strain evidence="13 14">B25</strain>
    </source>
</reference>
<evidence type="ECO:0000313" key="13">
    <source>
        <dbReference type="EMBL" id="AZE51131.1"/>
    </source>
</evidence>
<dbReference type="CDD" id="cd00130">
    <property type="entry name" value="PAS"/>
    <property type="match status" value="2"/>
</dbReference>
<dbReference type="PANTHER" id="PTHR32089:SF112">
    <property type="entry name" value="LYSOZYME-LIKE PROTEIN-RELATED"/>
    <property type="match status" value="1"/>
</dbReference>
<dbReference type="Pfam" id="PF08447">
    <property type="entry name" value="PAS_3"/>
    <property type="match status" value="1"/>
</dbReference>
<evidence type="ECO:0000256" key="6">
    <source>
        <dbReference type="ARBA" id="ARBA00022989"/>
    </source>
</evidence>
<keyword evidence="6" id="KW-1133">Transmembrane helix</keyword>
<dbReference type="SMART" id="SM00091">
    <property type="entry name" value="PAS"/>
    <property type="match status" value="2"/>
</dbReference>
<keyword evidence="2" id="KW-1003">Cell membrane</keyword>
<dbReference type="PROSITE" id="PS50111">
    <property type="entry name" value="CHEMOTAXIS_TRANSDUC_2"/>
    <property type="match status" value="1"/>
</dbReference>
<evidence type="ECO:0000256" key="3">
    <source>
        <dbReference type="ARBA" id="ARBA00022481"/>
    </source>
</evidence>
<dbReference type="AlphaFoldDB" id="A0A3G7TW53"/>
<keyword evidence="7" id="KW-0472">Membrane</keyword>
<evidence type="ECO:0000259" key="12">
    <source>
        <dbReference type="PROSITE" id="PS50113"/>
    </source>
</evidence>
<dbReference type="InterPro" id="IPR035965">
    <property type="entry name" value="PAS-like_dom_sf"/>
</dbReference>
<feature type="coiled-coil region" evidence="10">
    <location>
        <begin position="3"/>
        <end position="30"/>
    </location>
</feature>
<dbReference type="InterPro" id="IPR004089">
    <property type="entry name" value="MCPsignal_dom"/>
</dbReference>
<dbReference type="InterPro" id="IPR000700">
    <property type="entry name" value="PAS-assoc_C"/>
</dbReference>
<keyword evidence="10" id="KW-0175">Coiled coil</keyword>
<dbReference type="EMBL" id="CP027753">
    <property type="protein sequence ID" value="AZE51131.1"/>
    <property type="molecule type" value="Genomic_DNA"/>
</dbReference>
<name>A0A3G7TW53_9PSED</name>
<dbReference type="Pfam" id="PF08448">
    <property type="entry name" value="PAS_4"/>
    <property type="match status" value="1"/>
</dbReference>
<keyword evidence="5" id="KW-0418">Kinase</keyword>
<dbReference type="SUPFAM" id="SSF58104">
    <property type="entry name" value="Methyl-accepting chemotaxis protein (MCP) signaling domain"/>
    <property type="match status" value="1"/>
</dbReference>
<dbReference type="Gene3D" id="1.10.287.950">
    <property type="entry name" value="Methyl-accepting chemotaxis protein"/>
    <property type="match status" value="1"/>
</dbReference>
<evidence type="ECO:0000256" key="9">
    <source>
        <dbReference type="PROSITE-ProRule" id="PRU00284"/>
    </source>
</evidence>
<dbReference type="PROSITE" id="PS50113">
    <property type="entry name" value="PAC"/>
    <property type="match status" value="2"/>
</dbReference>
<dbReference type="Gene3D" id="3.30.450.20">
    <property type="entry name" value="PAS domain"/>
    <property type="match status" value="2"/>
</dbReference>
<dbReference type="Proteomes" id="UP000268048">
    <property type="component" value="Chromosome"/>
</dbReference>
<dbReference type="SMART" id="SM00283">
    <property type="entry name" value="MA"/>
    <property type="match status" value="1"/>
</dbReference>
<evidence type="ECO:0000256" key="8">
    <source>
        <dbReference type="ARBA" id="ARBA00023224"/>
    </source>
</evidence>
<evidence type="ECO:0000256" key="10">
    <source>
        <dbReference type="SAM" id="Coils"/>
    </source>
</evidence>
<dbReference type="InterPro" id="IPR013656">
    <property type="entry name" value="PAS_4"/>
</dbReference>
<dbReference type="NCBIfam" id="TIGR00229">
    <property type="entry name" value="sensory_box"/>
    <property type="match status" value="2"/>
</dbReference>
<feature type="domain" description="PAC" evidence="12">
    <location>
        <begin position="214"/>
        <end position="266"/>
    </location>
</feature>
<feature type="domain" description="Methyl-accepting transducer" evidence="11">
    <location>
        <begin position="262"/>
        <end position="438"/>
    </location>
</feature>
<keyword evidence="4" id="KW-0812">Transmembrane</keyword>
<keyword evidence="8 9" id="KW-0807">Transducer</keyword>
<dbReference type="InterPro" id="IPR013655">
    <property type="entry name" value="PAS_fold_3"/>
</dbReference>